<keyword evidence="3" id="KW-1185">Reference proteome</keyword>
<dbReference type="EMBL" id="BTRJ01000030">
    <property type="protein sequence ID" value="GMR28551.1"/>
    <property type="molecule type" value="Genomic_DNA"/>
</dbReference>
<comment type="caution">
    <text evidence="2">The sequence shown here is derived from an EMBL/GenBank/DDBJ whole genome shotgun (WGS) entry which is preliminary data.</text>
</comment>
<evidence type="ECO:0000313" key="2">
    <source>
        <dbReference type="EMBL" id="GMR28551.1"/>
    </source>
</evidence>
<proteinExistence type="predicted"/>
<dbReference type="Proteomes" id="UP001306668">
    <property type="component" value="Unassembled WGS sequence"/>
</dbReference>
<sequence>MSNYESLIATAPDLDVLAEAPPLAAFAEPSVAFVDALSVELFRMPEARNYPELSALAFWMRRSSIVRLKEAHGRRHDGHLSVARGTVLHFAPSNVDTIFVYSWFISLLCGNRNIVRLSTKASVQTDLLVAAIGRVSARPEHAEIARRSLVVRYAADARTTALLSAHCDTRVIWGGDATVAAIRQVPLPPTATEIAFANKFSLGLFDAAGWILASPEQKARWIDGFFNDAYWFDQMACSSPRLILWIGSPAQVDQARDGFWPALEQKVREKGVSFGDVDYVNKRIAQDVLSIEADVSIPAASGNDVARLWLEVPALHADAHCGAGLFFESRIAHLDALRPLLSRKVQTVSYLGMPSDQLRSFVQRAPLAGVDRFVPVGSALDFSSVWDGFDLMTVFTREITVA</sequence>
<evidence type="ECO:0000313" key="3">
    <source>
        <dbReference type="Proteomes" id="UP001306668"/>
    </source>
</evidence>
<dbReference type="RefSeq" id="WP_338167918.1">
    <property type="nucleotide sequence ID" value="NZ_BTRJ01000030.1"/>
</dbReference>
<evidence type="ECO:0000256" key="1">
    <source>
        <dbReference type="ARBA" id="ARBA00022857"/>
    </source>
</evidence>
<accession>A0ABQ6QEC4</accession>
<organism evidence="2 3">
    <name type="scientific">Stenotrophomonas sepilia</name>
    <dbReference type="NCBI Taxonomy" id="2860290"/>
    <lineage>
        <taxon>Bacteria</taxon>
        <taxon>Pseudomonadati</taxon>
        <taxon>Pseudomonadota</taxon>
        <taxon>Gammaproteobacteria</taxon>
        <taxon>Lysobacterales</taxon>
        <taxon>Lysobacteraceae</taxon>
        <taxon>Stenotrophomonas</taxon>
        <taxon>Stenotrophomonas maltophilia group</taxon>
    </lineage>
</organism>
<dbReference type="Pfam" id="PF05893">
    <property type="entry name" value="LuxC"/>
    <property type="match status" value="1"/>
</dbReference>
<reference evidence="3" key="1">
    <citation type="submission" date="2023-07" db="EMBL/GenBank/DDBJ databases">
        <title>Genome sequence of Stenotrophomonas sp. Alg010 isolated from Sargassum waste.</title>
        <authorList>
            <person name="Mohapatra"/>
            <person name="B.R."/>
        </authorList>
    </citation>
    <scope>NUCLEOTIDE SEQUENCE [LARGE SCALE GENOMIC DNA]</scope>
    <source>
        <strain evidence="3">Alg010</strain>
    </source>
</reference>
<gene>
    <name evidence="2" type="ORF">STENOSP10_27710</name>
</gene>
<protein>
    <submittedName>
        <fullName evidence="2">Acyl-CoA reductase</fullName>
    </submittedName>
</protein>
<keyword evidence="1" id="KW-0521">NADP</keyword>
<dbReference type="InterPro" id="IPR008670">
    <property type="entry name" value="CoA_reduct_LuxC"/>
</dbReference>
<name>A0ABQ6QEC4_9GAMM</name>